<sequence length="444" mass="47895">MKAWAFLPLVALTTVSASSSLPPIEGRGNAFWAGDKRFYIRGIDYQPGGSSAFKDPLADPKTCLRDIKQFEKLGLNAVRVYTVDNSKDHDECMRALQDAGIYLILDVNTPAYSLNRLDAQTSYNAKYLRSVFATVEMFAKYDNTMAFFSGNEVIDKTSDTVKAAPYVKAVTRDIKDFIRSRSLRAIPVGYSAADVSENRMQTAMYMNCGPDAVRSDFFAFNDYSWCNSNFAVSGWDQKVKNFTDYGLPIFLSEWGCNTNRPRKFEEMAALMSADMSSVYSGGLMFEYSTEENKFGIVKLDSDGETAQPSDEFELFKEALRKNPAPTGDGGATATAHAVQCPTSDSSWNVDPSQVPAMPHGAEEYMKNGAGGGPGLTGGSQDAVDSGTSSGNSTDHAGHAGHAGKASRKGAEDNAGSNGRGNMAAVAVTALTLLLFIFSCSSPSS</sequence>
<dbReference type="AlphaFoldDB" id="A0A8H4LR92"/>
<keyword evidence="7" id="KW-0325">Glycoprotein</keyword>
<dbReference type="GO" id="GO:0031505">
    <property type="term" value="P:fungal-type cell wall organization"/>
    <property type="evidence" value="ECO:0007669"/>
    <property type="project" value="TreeGrafter"/>
</dbReference>
<dbReference type="InterPro" id="IPR017853">
    <property type="entry name" value="GH"/>
</dbReference>
<protein>
    <recommendedName>
        <fullName evidence="9">1,3-beta-glucanosyltransferase</fullName>
        <ecNumber evidence="9">2.4.1.-</ecNumber>
    </recommendedName>
</protein>
<evidence type="ECO:0000313" key="12">
    <source>
        <dbReference type="Proteomes" id="UP000557566"/>
    </source>
</evidence>
<keyword evidence="6 9" id="KW-0472">Membrane</keyword>
<evidence type="ECO:0000256" key="5">
    <source>
        <dbReference type="ARBA" id="ARBA00022729"/>
    </source>
</evidence>
<evidence type="ECO:0000256" key="3">
    <source>
        <dbReference type="ARBA" id="ARBA00022622"/>
    </source>
</evidence>
<comment type="function">
    <text evidence="9">Splits internally a 1,3-beta-glucan molecule and transfers the newly generated reducing end (the donor) to the non-reducing end of another 1,3-beta-glucan molecule (the acceptor) forming a 1,3-beta linkage, resulting in the elongation of 1,3-beta-glucan chains in the cell wall.</text>
</comment>
<keyword evidence="3 9" id="KW-0336">GPI-anchor</keyword>
<evidence type="ECO:0000313" key="11">
    <source>
        <dbReference type="EMBL" id="KAF4504303.1"/>
    </source>
</evidence>
<name>A0A8H4LR92_9HYPO</name>
<evidence type="ECO:0000256" key="9">
    <source>
        <dbReference type="RuleBase" id="RU361209"/>
    </source>
</evidence>
<dbReference type="GO" id="GO:0098552">
    <property type="term" value="C:side of membrane"/>
    <property type="evidence" value="ECO:0007669"/>
    <property type="project" value="UniProtKB-KW"/>
</dbReference>
<dbReference type="PANTHER" id="PTHR31468:SF5">
    <property type="entry name" value="1,3-BETA-GLUCANOSYLTRANSFERASE GAS5"/>
    <property type="match status" value="1"/>
</dbReference>
<evidence type="ECO:0000256" key="2">
    <source>
        <dbReference type="ARBA" id="ARBA00007528"/>
    </source>
</evidence>
<dbReference type="GO" id="GO:0042124">
    <property type="term" value="F:1,3-beta-glucanosyltransferase activity"/>
    <property type="evidence" value="ECO:0007669"/>
    <property type="project" value="TreeGrafter"/>
</dbReference>
<evidence type="ECO:0000256" key="1">
    <source>
        <dbReference type="ARBA" id="ARBA00004609"/>
    </source>
</evidence>
<feature type="compositionally biased region" description="Polar residues" evidence="10">
    <location>
        <begin position="340"/>
        <end position="351"/>
    </location>
</feature>
<feature type="signal peptide" evidence="9">
    <location>
        <begin position="1"/>
        <end position="17"/>
    </location>
</feature>
<dbReference type="OrthoDB" id="421038at2759"/>
<dbReference type="EMBL" id="JAAVMX010000011">
    <property type="protein sequence ID" value="KAF4504303.1"/>
    <property type="molecule type" value="Genomic_DNA"/>
</dbReference>
<accession>A0A8H4LR92</accession>
<dbReference type="Proteomes" id="UP000557566">
    <property type="component" value="Unassembled WGS sequence"/>
</dbReference>
<feature type="region of interest" description="Disordered" evidence="10">
    <location>
        <begin position="322"/>
        <end position="418"/>
    </location>
</feature>
<reference evidence="11 12" key="1">
    <citation type="journal article" date="2020" name="Genome Biol. Evol.">
        <title>A new high-quality draft genome assembly of the Chinese cordyceps Ophiocordyceps sinensis.</title>
        <authorList>
            <person name="Shu R."/>
            <person name="Zhang J."/>
            <person name="Meng Q."/>
            <person name="Zhang H."/>
            <person name="Zhou G."/>
            <person name="Li M."/>
            <person name="Wu P."/>
            <person name="Zhao Y."/>
            <person name="Chen C."/>
            <person name="Qin Q."/>
        </authorList>
    </citation>
    <scope>NUCLEOTIDE SEQUENCE [LARGE SCALE GENOMIC DNA]</scope>
    <source>
        <strain evidence="11 12">IOZ07</strain>
    </source>
</reference>
<feature type="compositionally biased region" description="Polar residues" evidence="10">
    <location>
        <begin position="385"/>
        <end position="394"/>
    </location>
</feature>
<keyword evidence="12" id="KW-1185">Reference proteome</keyword>
<organism evidence="11 12">
    <name type="scientific">Ophiocordyceps sinensis</name>
    <dbReference type="NCBI Taxonomy" id="72228"/>
    <lineage>
        <taxon>Eukaryota</taxon>
        <taxon>Fungi</taxon>
        <taxon>Dikarya</taxon>
        <taxon>Ascomycota</taxon>
        <taxon>Pezizomycotina</taxon>
        <taxon>Sordariomycetes</taxon>
        <taxon>Hypocreomycetidae</taxon>
        <taxon>Hypocreales</taxon>
        <taxon>Ophiocordycipitaceae</taxon>
        <taxon>Ophiocordyceps</taxon>
    </lineage>
</organism>
<evidence type="ECO:0000256" key="7">
    <source>
        <dbReference type="ARBA" id="ARBA00023180"/>
    </source>
</evidence>
<keyword evidence="8 9" id="KW-0449">Lipoprotein</keyword>
<proteinExistence type="inferred from homology"/>
<dbReference type="Pfam" id="PF03198">
    <property type="entry name" value="Glyco_hydro_72"/>
    <property type="match status" value="1"/>
</dbReference>
<dbReference type="FunFam" id="3.20.20.80:FF:000032">
    <property type="entry name" value="1,3-beta-glucanosyltransferase"/>
    <property type="match status" value="1"/>
</dbReference>
<feature type="compositionally biased region" description="Gly residues" evidence="10">
    <location>
        <begin position="368"/>
        <end position="377"/>
    </location>
</feature>
<dbReference type="GO" id="GO:0005886">
    <property type="term" value="C:plasma membrane"/>
    <property type="evidence" value="ECO:0007669"/>
    <property type="project" value="UniProtKB-SubCell"/>
</dbReference>
<evidence type="ECO:0000256" key="8">
    <source>
        <dbReference type="ARBA" id="ARBA00023288"/>
    </source>
</evidence>
<comment type="subcellular location">
    <subcellularLocation>
        <location evidence="1 9">Cell membrane</location>
        <topology evidence="1 9">Lipid-anchor</topology>
        <topology evidence="1 9">GPI-anchor</topology>
    </subcellularLocation>
</comment>
<evidence type="ECO:0000256" key="6">
    <source>
        <dbReference type="ARBA" id="ARBA00023136"/>
    </source>
</evidence>
<evidence type="ECO:0000256" key="4">
    <source>
        <dbReference type="ARBA" id="ARBA00022679"/>
    </source>
</evidence>
<keyword evidence="5 9" id="KW-0732">Signal</keyword>
<dbReference type="SUPFAM" id="SSF51445">
    <property type="entry name" value="(Trans)glycosidases"/>
    <property type="match status" value="1"/>
</dbReference>
<feature type="chain" id="PRO_5034948161" description="1,3-beta-glucanosyltransferase" evidence="9">
    <location>
        <begin position="18"/>
        <end position="444"/>
    </location>
</feature>
<comment type="similarity">
    <text evidence="2 9">Belongs to the glycosyl hydrolase 72 family.</text>
</comment>
<dbReference type="GO" id="GO:0071970">
    <property type="term" value="P:fungal-type cell wall (1-&gt;3)-beta-D-glucan biosynthetic process"/>
    <property type="evidence" value="ECO:0007669"/>
    <property type="project" value="TreeGrafter"/>
</dbReference>
<keyword evidence="4 9" id="KW-0808">Transferase</keyword>
<dbReference type="PANTHER" id="PTHR31468">
    <property type="entry name" value="1,3-BETA-GLUCANOSYLTRANSFERASE GAS1"/>
    <property type="match status" value="1"/>
</dbReference>
<comment type="caution">
    <text evidence="11">The sequence shown here is derived from an EMBL/GenBank/DDBJ whole genome shotgun (WGS) entry which is preliminary data.</text>
</comment>
<gene>
    <name evidence="11" type="ORF">G6O67_008470</name>
</gene>
<dbReference type="Gene3D" id="3.20.20.80">
    <property type="entry name" value="Glycosidases"/>
    <property type="match status" value="1"/>
</dbReference>
<evidence type="ECO:0000256" key="10">
    <source>
        <dbReference type="SAM" id="MobiDB-lite"/>
    </source>
</evidence>
<dbReference type="InterPro" id="IPR004886">
    <property type="entry name" value="Glucanosyltransferase"/>
</dbReference>
<dbReference type="EC" id="2.4.1.-" evidence="9"/>